<protein>
    <submittedName>
        <fullName evidence="2">Uncharacterized protein</fullName>
    </submittedName>
</protein>
<reference evidence="2 3" key="1">
    <citation type="submission" date="2024-10" db="EMBL/GenBank/DDBJ databases">
        <title>Updated reference genomes for cyclostephanoid diatoms.</title>
        <authorList>
            <person name="Roberts W.R."/>
            <person name="Alverson A.J."/>
        </authorList>
    </citation>
    <scope>NUCLEOTIDE SEQUENCE [LARGE SCALE GENOMIC DNA]</scope>
    <source>
        <strain evidence="2 3">AJA010-31</strain>
    </source>
</reference>
<organism evidence="2 3">
    <name type="scientific">Cyclotella atomus</name>
    <dbReference type="NCBI Taxonomy" id="382360"/>
    <lineage>
        <taxon>Eukaryota</taxon>
        <taxon>Sar</taxon>
        <taxon>Stramenopiles</taxon>
        <taxon>Ochrophyta</taxon>
        <taxon>Bacillariophyta</taxon>
        <taxon>Coscinodiscophyceae</taxon>
        <taxon>Thalassiosirophycidae</taxon>
        <taxon>Stephanodiscales</taxon>
        <taxon>Stephanodiscaceae</taxon>
        <taxon>Cyclotella</taxon>
    </lineage>
</organism>
<dbReference type="Proteomes" id="UP001530400">
    <property type="component" value="Unassembled WGS sequence"/>
</dbReference>
<name>A0ABD3QHM8_9STRA</name>
<sequence length="91" mass="9700">MSLLSYVEAISFQAGIANPRSQGVSLSPNSLDNSPPKSSSKDSPPESKLLIDTSDIRLSFSRIDRTLAFDDSVSSIFVLCSDLTALFIGAC</sequence>
<proteinExistence type="predicted"/>
<evidence type="ECO:0000313" key="3">
    <source>
        <dbReference type="Proteomes" id="UP001530400"/>
    </source>
</evidence>
<evidence type="ECO:0000256" key="1">
    <source>
        <dbReference type="SAM" id="MobiDB-lite"/>
    </source>
</evidence>
<gene>
    <name evidence="2" type="ORF">ACHAWO_002853</name>
</gene>
<comment type="caution">
    <text evidence="2">The sequence shown here is derived from an EMBL/GenBank/DDBJ whole genome shotgun (WGS) entry which is preliminary data.</text>
</comment>
<evidence type="ECO:0000313" key="2">
    <source>
        <dbReference type="EMBL" id="KAL3799669.1"/>
    </source>
</evidence>
<feature type="region of interest" description="Disordered" evidence="1">
    <location>
        <begin position="19"/>
        <end position="48"/>
    </location>
</feature>
<accession>A0ABD3QHM8</accession>
<keyword evidence="3" id="KW-1185">Reference proteome</keyword>
<dbReference type="AlphaFoldDB" id="A0ABD3QHM8"/>
<dbReference type="EMBL" id="JALLPJ020000177">
    <property type="protein sequence ID" value="KAL3799669.1"/>
    <property type="molecule type" value="Genomic_DNA"/>
</dbReference>
<feature type="compositionally biased region" description="Low complexity" evidence="1">
    <location>
        <begin position="25"/>
        <end position="38"/>
    </location>
</feature>